<dbReference type="AlphaFoldDB" id="A0A816VZK9"/>
<evidence type="ECO:0000313" key="2">
    <source>
        <dbReference type="Proteomes" id="UP000663856"/>
    </source>
</evidence>
<dbReference type="EMBL" id="CAJNRF010010957">
    <property type="protein sequence ID" value="CAF2126307.1"/>
    <property type="molecule type" value="Genomic_DNA"/>
</dbReference>
<gene>
    <name evidence="1" type="ORF">WKI299_LOCUS25391</name>
</gene>
<reference evidence="1" key="1">
    <citation type="submission" date="2021-02" db="EMBL/GenBank/DDBJ databases">
        <authorList>
            <person name="Nowell W R."/>
        </authorList>
    </citation>
    <scope>NUCLEOTIDE SEQUENCE</scope>
</reference>
<sequence length="69" mass="7641">NLMVTNYQLTLDLLWSKNVSAPLMPRDSGIGSIANDEVFVENEVLIVNPNETRVADEESCTVSLSPRYA</sequence>
<evidence type="ECO:0000313" key="1">
    <source>
        <dbReference type="EMBL" id="CAF2126307.1"/>
    </source>
</evidence>
<feature type="non-terminal residue" evidence="1">
    <location>
        <position position="1"/>
    </location>
</feature>
<name>A0A816VZK9_9BILA</name>
<protein>
    <submittedName>
        <fullName evidence="1">Uncharacterized protein</fullName>
    </submittedName>
</protein>
<dbReference type="Proteomes" id="UP000663856">
    <property type="component" value="Unassembled WGS sequence"/>
</dbReference>
<comment type="caution">
    <text evidence="1">The sequence shown here is derived from an EMBL/GenBank/DDBJ whole genome shotgun (WGS) entry which is preliminary data.</text>
</comment>
<organism evidence="1 2">
    <name type="scientific">Rotaria magnacalcarata</name>
    <dbReference type="NCBI Taxonomy" id="392030"/>
    <lineage>
        <taxon>Eukaryota</taxon>
        <taxon>Metazoa</taxon>
        <taxon>Spiralia</taxon>
        <taxon>Gnathifera</taxon>
        <taxon>Rotifera</taxon>
        <taxon>Eurotatoria</taxon>
        <taxon>Bdelloidea</taxon>
        <taxon>Philodinida</taxon>
        <taxon>Philodinidae</taxon>
        <taxon>Rotaria</taxon>
    </lineage>
</organism>
<accession>A0A816VZK9</accession>
<proteinExistence type="predicted"/>